<evidence type="ECO:0000313" key="2">
    <source>
        <dbReference type="EMBL" id="CAG7817043.1"/>
    </source>
</evidence>
<organism evidence="2 3">
    <name type="scientific">Allacma fusca</name>
    <dbReference type="NCBI Taxonomy" id="39272"/>
    <lineage>
        <taxon>Eukaryota</taxon>
        <taxon>Metazoa</taxon>
        <taxon>Ecdysozoa</taxon>
        <taxon>Arthropoda</taxon>
        <taxon>Hexapoda</taxon>
        <taxon>Collembola</taxon>
        <taxon>Symphypleona</taxon>
        <taxon>Sminthuridae</taxon>
        <taxon>Allacma</taxon>
    </lineage>
</organism>
<dbReference type="EMBL" id="CAJVCH010385435">
    <property type="protein sequence ID" value="CAG7817043.1"/>
    <property type="molecule type" value="Genomic_DNA"/>
</dbReference>
<dbReference type="Proteomes" id="UP000708208">
    <property type="component" value="Unassembled WGS sequence"/>
</dbReference>
<accession>A0A8J2KHJ8</accession>
<evidence type="ECO:0000256" key="1">
    <source>
        <dbReference type="SAM" id="MobiDB-lite"/>
    </source>
</evidence>
<comment type="caution">
    <text evidence="2">The sequence shown here is derived from an EMBL/GenBank/DDBJ whole genome shotgun (WGS) entry which is preliminary data.</text>
</comment>
<gene>
    <name evidence="2" type="ORF">AFUS01_LOCUS27631</name>
</gene>
<feature type="region of interest" description="Disordered" evidence="1">
    <location>
        <begin position="26"/>
        <end position="49"/>
    </location>
</feature>
<proteinExistence type="predicted"/>
<name>A0A8J2KHJ8_9HEXA</name>
<feature type="compositionally biased region" description="Basic and acidic residues" evidence="1">
    <location>
        <begin position="26"/>
        <end position="39"/>
    </location>
</feature>
<sequence>MERNSWKTVQNVLHLYWHFDIIPQDQQHRESEEIKENKNHPRRMHKGTRERNGITLRYFKKELIECLHTDVKPIPYKASLKLTYFTFGSCRMQEVRGSSFTLPYMHGEMDVSPLN</sequence>
<keyword evidence="3" id="KW-1185">Reference proteome</keyword>
<reference evidence="2" key="1">
    <citation type="submission" date="2021-06" db="EMBL/GenBank/DDBJ databases">
        <authorList>
            <person name="Hodson N. C."/>
            <person name="Mongue J. A."/>
            <person name="Jaron S. K."/>
        </authorList>
    </citation>
    <scope>NUCLEOTIDE SEQUENCE</scope>
</reference>
<evidence type="ECO:0000313" key="3">
    <source>
        <dbReference type="Proteomes" id="UP000708208"/>
    </source>
</evidence>
<dbReference type="AlphaFoldDB" id="A0A8J2KHJ8"/>
<protein>
    <submittedName>
        <fullName evidence="2">Uncharacterized protein</fullName>
    </submittedName>
</protein>